<accession>A0A3D8INV5</accession>
<protein>
    <submittedName>
        <fullName evidence="1">Uncharacterized protein</fullName>
    </submittedName>
</protein>
<name>A0A3D8INV5_9HELI</name>
<keyword evidence="2" id="KW-1185">Reference proteome</keyword>
<dbReference type="AlphaFoldDB" id="A0A3D8INV5"/>
<proteinExistence type="predicted"/>
<dbReference type="RefSeq" id="WP_115542821.1">
    <property type="nucleotide sequence ID" value="NZ_NXLQ01000006.1"/>
</dbReference>
<evidence type="ECO:0000313" key="1">
    <source>
        <dbReference type="EMBL" id="RDU66261.1"/>
    </source>
</evidence>
<organism evidence="1 2">
    <name type="scientific">Helicobacter didelphidarum</name>
    <dbReference type="NCBI Taxonomy" id="2040648"/>
    <lineage>
        <taxon>Bacteria</taxon>
        <taxon>Pseudomonadati</taxon>
        <taxon>Campylobacterota</taxon>
        <taxon>Epsilonproteobacteria</taxon>
        <taxon>Campylobacterales</taxon>
        <taxon>Helicobacteraceae</taxon>
        <taxon>Helicobacter</taxon>
    </lineage>
</organism>
<dbReference type="EMBL" id="NXLQ01000006">
    <property type="protein sequence ID" value="RDU66261.1"/>
    <property type="molecule type" value="Genomic_DNA"/>
</dbReference>
<evidence type="ECO:0000313" key="2">
    <source>
        <dbReference type="Proteomes" id="UP000256379"/>
    </source>
</evidence>
<comment type="caution">
    <text evidence="1">The sequence shown here is derived from an EMBL/GenBank/DDBJ whole genome shotgun (WGS) entry which is preliminary data.</text>
</comment>
<dbReference type="Proteomes" id="UP000256379">
    <property type="component" value="Unassembled WGS sequence"/>
</dbReference>
<reference evidence="1 2" key="1">
    <citation type="submission" date="2018-04" db="EMBL/GenBank/DDBJ databases">
        <title>Novel Campyloabacter and Helicobacter Species and Strains.</title>
        <authorList>
            <person name="Mannion A.J."/>
            <person name="Shen Z."/>
            <person name="Fox J.G."/>
        </authorList>
    </citation>
    <scope>NUCLEOTIDE SEQUENCE [LARGE SCALE GENOMIC DNA]</scope>
    <source>
        <strain evidence="1 2">MIT 17-337</strain>
    </source>
</reference>
<gene>
    <name evidence="1" type="ORF">CQA53_04445</name>
</gene>
<sequence length="188" mass="23173">MMKDKKKDEVQMLAELFYIYTPKLQNSLHARLYSVPTSRELRCIKHLRLPKDDQYSFLLNTIAMLDLKDKYKSHLPKITCLVVEHLTKLFKSFGYYLDVYIRYLDFDFDVYVYNAYFYRRQMRHNLFQTCDIKKVFHAKFLYFIENRIQFFMNNIRYDYKKYEANRINKHFNEFQKSVALRILESKIL</sequence>